<reference evidence="2" key="1">
    <citation type="submission" date="2012-02" db="EMBL/GenBank/DDBJ databases">
        <title>The complete genome of Halobacteroides halobius DSM 5150.</title>
        <authorList>
            <person name="Lucas S."/>
            <person name="Copeland A."/>
            <person name="Lapidus A."/>
            <person name="Glavina del Rio T."/>
            <person name="Dalin E."/>
            <person name="Tice H."/>
            <person name="Bruce D."/>
            <person name="Goodwin L."/>
            <person name="Pitluck S."/>
            <person name="Peters L."/>
            <person name="Mikhailova N."/>
            <person name="Gu W."/>
            <person name="Kyrpides N."/>
            <person name="Mavromatis K."/>
            <person name="Ivanova N."/>
            <person name="Brettin T."/>
            <person name="Detter J.C."/>
            <person name="Han C."/>
            <person name="Larimer F."/>
            <person name="Land M."/>
            <person name="Hauser L."/>
            <person name="Markowitz V."/>
            <person name="Cheng J.-F."/>
            <person name="Hugenholtz P."/>
            <person name="Woyke T."/>
            <person name="Wu D."/>
            <person name="Tindall B."/>
            <person name="Pomrenke H."/>
            <person name="Brambilla E."/>
            <person name="Klenk H.-P."/>
            <person name="Eisen J.A."/>
        </authorList>
    </citation>
    <scope>NUCLEOTIDE SEQUENCE [LARGE SCALE GENOMIC DNA]</scope>
    <source>
        <strain evidence="2">ATCC 35273 / DSM 5150 / MD-1</strain>
    </source>
</reference>
<gene>
    <name evidence="1" type="ordered locus">Halha_0417</name>
</gene>
<protein>
    <submittedName>
        <fullName evidence="1">Uncharacterized protein</fullName>
    </submittedName>
</protein>
<dbReference type="EMBL" id="CP003359">
    <property type="protein sequence ID" value="AGB40412.1"/>
    <property type="molecule type" value="Genomic_DNA"/>
</dbReference>
<dbReference type="Proteomes" id="UP000010880">
    <property type="component" value="Chromosome"/>
</dbReference>
<keyword evidence="2" id="KW-1185">Reference proteome</keyword>
<accession>L0K572</accession>
<evidence type="ECO:0000313" key="2">
    <source>
        <dbReference type="Proteomes" id="UP000010880"/>
    </source>
</evidence>
<name>L0K572_HALHC</name>
<dbReference type="HOGENOM" id="CLU_764546_0_0_9"/>
<dbReference type="STRING" id="748449.Halha_0417"/>
<sequence length="365" mass="41165">MKKVFICLLIIFMTMLSTNLVLSSNLPNKQGVYYLPNGLTDVRDIKFKNSEIIITSKSELGDVFIAIYNMGKSHLSGSMYFKAVDNEKVLENDLPDANGKYYLPQTLTDVKDVKIFDDEIMITSKTKFMTGDVISLLYSFGNSNPTSIASFESTSIDKILKDDLPNEKGKYYLPNGLSDLRDLEIKNSEVFLTSKALSGKIMTIIYEMGKSIPKNMAVFEPKPINKIVDKDFKREQGVYYLPESFTDVKDLAIKGPEICLTSRGESGDIIATIYEMGESYPNSILIFKLVSYEEFAKETLKKEQGLYYLPKALNDFRGIEIIGEEVLLTARNDSGNIFTMIYEAGNSYPVSIAHFKPTEPEKCFK</sequence>
<dbReference type="AlphaFoldDB" id="L0K572"/>
<dbReference type="KEGG" id="hhl:Halha_0417"/>
<proteinExistence type="predicted"/>
<organism evidence="1 2">
    <name type="scientific">Halobacteroides halobius (strain ATCC 35273 / DSM 5150 / MD-1)</name>
    <dbReference type="NCBI Taxonomy" id="748449"/>
    <lineage>
        <taxon>Bacteria</taxon>
        <taxon>Bacillati</taxon>
        <taxon>Bacillota</taxon>
        <taxon>Clostridia</taxon>
        <taxon>Halanaerobiales</taxon>
        <taxon>Halobacteroidaceae</taxon>
        <taxon>Halobacteroides</taxon>
    </lineage>
</organism>
<evidence type="ECO:0000313" key="1">
    <source>
        <dbReference type="EMBL" id="AGB40412.1"/>
    </source>
</evidence>
<dbReference type="OrthoDB" id="2111334at2"/>
<dbReference type="eggNOG" id="ENOG5033Q8A">
    <property type="taxonomic scope" value="Bacteria"/>
</dbReference>
<dbReference type="RefSeq" id="WP_015326138.1">
    <property type="nucleotide sequence ID" value="NC_019978.1"/>
</dbReference>